<evidence type="ECO:0000256" key="2">
    <source>
        <dbReference type="ARBA" id="ARBA00009853"/>
    </source>
</evidence>
<evidence type="ECO:0000256" key="5">
    <source>
        <dbReference type="ARBA" id="ARBA00023136"/>
    </source>
</evidence>
<dbReference type="Gene3D" id="1.10.3730.20">
    <property type="match status" value="1"/>
</dbReference>
<gene>
    <name evidence="8" type="ORF">DVR09_04235</name>
</gene>
<evidence type="ECO:0000313" key="9">
    <source>
        <dbReference type="Proteomes" id="UP000254508"/>
    </source>
</evidence>
<dbReference type="PANTHER" id="PTHR22911">
    <property type="entry name" value="ACYL-MALONYL CONDENSING ENZYME-RELATED"/>
    <property type="match status" value="1"/>
</dbReference>
<sequence>MAMATLAVANLSLMDAYMKSAALAVGALTAAWLRSAIATGIALPLWLARGRRWPDRQVLKLHLQRSVVATFMALTFFYAITKLPLAEAIAISFVAPLIALYLARVLLGETISRQAVIASLLGFAGTLVIIGGKMGQSDFDRDTALGLAAILVSALLYAYSFILIRRQSQVAGPAEIATFHSGVSVILLGLAVPFLFEMPDRSTLVDLTAAAVLTVAGAMAFAWAYARAEAQVLVPLEYSGFLWASLFGWIFFTEKLTTPTIIGTAIIVASCWVAARKPRAPTTGRRI</sequence>
<organism evidence="8 9">
    <name type="scientific">Erythrobacter aureus</name>
    <dbReference type="NCBI Taxonomy" id="2182384"/>
    <lineage>
        <taxon>Bacteria</taxon>
        <taxon>Pseudomonadati</taxon>
        <taxon>Pseudomonadota</taxon>
        <taxon>Alphaproteobacteria</taxon>
        <taxon>Sphingomonadales</taxon>
        <taxon>Erythrobacteraceae</taxon>
        <taxon>Erythrobacter/Porphyrobacter group</taxon>
        <taxon>Erythrobacter</taxon>
    </lineage>
</organism>
<feature type="transmembrane region" description="Helical" evidence="6">
    <location>
        <begin position="176"/>
        <end position="196"/>
    </location>
</feature>
<feature type="domain" description="EamA" evidence="7">
    <location>
        <begin position="145"/>
        <end position="274"/>
    </location>
</feature>
<feature type="domain" description="EamA" evidence="7">
    <location>
        <begin position="3"/>
        <end position="130"/>
    </location>
</feature>
<dbReference type="KEGG" id="err:DVR09_04235"/>
<comment type="similarity">
    <text evidence="2">Belongs to the drug/metabolite transporter (DMT) superfamily. 10 TMS drug/metabolite exporter (DME) (TC 2.A.7.3) family.</text>
</comment>
<feature type="transmembrane region" description="Helical" evidence="6">
    <location>
        <begin position="208"/>
        <end position="226"/>
    </location>
</feature>
<keyword evidence="5 6" id="KW-0472">Membrane</keyword>
<dbReference type="Proteomes" id="UP000254508">
    <property type="component" value="Chromosome"/>
</dbReference>
<proteinExistence type="inferred from homology"/>
<evidence type="ECO:0000256" key="3">
    <source>
        <dbReference type="ARBA" id="ARBA00022692"/>
    </source>
</evidence>
<feature type="transmembrane region" description="Helical" evidence="6">
    <location>
        <begin position="144"/>
        <end position="164"/>
    </location>
</feature>
<reference evidence="9" key="1">
    <citation type="submission" date="2018-07" db="EMBL/GenBank/DDBJ databases">
        <title>Genome sequence of Erythrobacter strain YH-07, an antagonistic bacterium isolated from Yellow Sea.</title>
        <authorList>
            <person name="Tang T."/>
            <person name="Liu Q."/>
            <person name="Sun X."/>
        </authorList>
    </citation>
    <scope>NUCLEOTIDE SEQUENCE [LARGE SCALE GENOMIC DNA]</scope>
    <source>
        <strain evidence="9">YH-07</strain>
    </source>
</reference>
<dbReference type="GO" id="GO:0016020">
    <property type="term" value="C:membrane"/>
    <property type="evidence" value="ECO:0007669"/>
    <property type="project" value="UniProtKB-SubCell"/>
</dbReference>
<feature type="transmembrane region" description="Helical" evidence="6">
    <location>
        <begin position="115"/>
        <end position="132"/>
    </location>
</feature>
<accession>A0A345YHR2</accession>
<dbReference type="InterPro" id="IPR000620">
    <property type="entry name" value="EamA_dom"/>
</dbReference>
<dbReference type="AlphaFoldDB" id="A0A345YHR2"/>
<evidence type="ECO:0000256" key="1">
    <source>
        <dbReference type="ARBA" id="ARBA00004141"/>
    </source>
</evidence>
<feature type="transmembrane region" description="Helical" evidence="6">
    <location>
        <begin position="233"/>
        <end position="252"/>
    </location>
</feature>
<comment type="subcellular location">
    <subcellularLocation>
        <location evidence="1">Membrane</location>
        <topology evidence="1">Multi-pass membrane protein</topology>
    </subcellularLocation>
</comment>
<dbReference type="SUPFAM" id="SSF103481">
    <property type="entry name" value="Multidrug resistance efflux transporter EmrE"/>
    <property type="match status" value="2"/>
</dbReference>
<dbReference type="EMBL" id="CP031357">
    <property type="protein sequence ID" value="AXK43464.1"/>
    <property type="molecule type" value="Genomic_DNA"/>
</dbReference>
<evidence type="ECO:0000313" key="8">
    <source>
        <dbReference type="EMBL" id="AXK43464.1"/>
    </source>
</evidence>
<feature type="transmembrane region" description="Helical" evidence="6">
    <location>
        <begin position="85"/>
        <end position="103"/>
    </location>
</feature>
<protein>
    <submittedName>
        <fullName evidence="8">DMT family transporter</fullName>
    </submittedName>
</protein>
<evidence type="ECO:0000256" key="4">
    <source>
        <dbReference type="ARBA" id="ARBA00022989"/>
    </source>
</evidence>
<keyword evidence="9" id="KW-1185">Reference proteome</keyword>
<keyword evidence="4 6" id="KW-1133">Transmembrane helix</keyword>
<feature type="transmembrane region" description="Helical" evidence="6">
    <location>
        <begin position="20"/>
        <end position="47"/>
    </location>
</feature>
<dbReference type="OrthoDB" id="7818056at2"/>
<dbReference type="InterPro" id="IPR037185">
    <property type="entry name" value="EmrE-like"/>
</dbReference>
<name>A0A345YHR2_9SPHN</name>
<dbReference type="Pfam" id="PF00892">
    <property type="entry name" value="EamA"/>
    <property type="match status" value="2"/>
</dbReference>
<dbReference type="PANTHER" id="PTHR22911:SF6">
    <property type="entry name" value="SOLUTE CARRIER FAMILY 35 MEMBER G1"/>
    <property type="match status" value="1"/>
</dbReference>
<evidence type="ECO:0000259" key="7">
    <source>
        <dbReference type="Pfam" id="PF00892"/>
    </source>
</evidence>
<keyword evidence="3 6" id="KW-0812">Transmembrane</keyword>
<evidence type="ECO:0000256" key="6">
    <source>
        <dbReference type="SAM" id="Phobius"/>
    </source>
</evidence>
<feature type="transmembrane region" description="Helical" evidence="6">
    <location>
        <begin position="258"/>
        <end position="275"/>
    </location>
</feature>